<dbReference type="AlphaFoldDB" id="A0A1G5PNM8"/>
<dbReference type="GO" id="GO:0004252">
    <property type="term" value="F:serine-type endopeptidase activity"/>
    <property type="evidence" value="ECO:0007669"/>
    <property type="project" value="InterPro"/>
</dbReference>
<feature type="chain" id="PRO_5011448958" evidence="2">
    <location>
        <begin position="23"/>
        <end position="237"/>
    </location>
</feature>
<dbReference type="InterPro" id="IPR043504">
    <property type="entry name" value="Peptidase_S1_PA_chymotrypsin"/>
</dbReference>
<dbReference type="PANTHER" id="PTHR15462:SF8">
    <property type="entry name" value="SERINE PROTEASE"/>
    <property type="match status" value="1"/>
</dbReference>
<dbReference type="SUPFAM" id="SSF50494">
    <property type="entry name" value="Trypsin-like serine proteases"/>
    <property type="match status" value="1"/>
</dbReference>
<evidence type="ECO:0000259" key="3">
    <source>
        <dbReference type="PROSITE" id="PS50240"/>
    </source>
</evidence>
<dbReference type="Gene3D" id="2.40.10.10">
    <property type="entry name" value="Trypsin-like serine proteases"/>
    <property type="match status" value="2"/>
</dbReference>
<evidence type="ECO:0000313" key="4">
    <source>
        <dbReference type="EMBL" id="SCZ51083.1"/>
    </source>
</evidence>
<feature type="signal peptide" evidence="2">
    <location>
        <begin position="1"/>
        <end position="22"/>
    </location>
</feature>
<dbReference type="PROSITE" id="PS50240">
    <property type="entry name" value="TRYPSIN_DOM"/>
    <property type="match status" value="1"/>
</dbReference>
<dbReference type="OrthoDB" id="267336at2"/>
<dbReference type="InterPro" id="IPR001314">
    <property type="entry name" value="Peptidase_S1A"/>
</dbReference>
<dbReference type="EMBL" id="FMWG01000001">
    <property type="protein sequence ID" value="SCZ51083.1"/>
    <property type="molecule type" value="Genomic_DNA"/>
</dbReference>
<dbReference type="SMART" id="SM00020">
    <property type="entry name" value="Tryp_SPc"/>
    <property type="match status" value="1"/>
</dbReference>
<evidence type="ECO:0000256" key="2">
    <source>
        <dbReference type="SAM" id="SignalP"/>
    </source>
</evidence>
<dbReference type="InterPro" id="IPR050966">
    <property type="entry name" value="Glutamyl_endopeptidase"/>
</dbReference>
<keyword evidence="5" id="KW-1185">Reference proteome</keyword>
<dbReference type="PRINTS" id="PR00722">
    <property type="entry name" value="CHYMOTRYPSIN"/>
</dbReference>
<dbReference type="GO" id="GO:0006508">
    <property type="term" value="P:proteolysis"/>
    <property type="evidence" value="ECO:0007669"/>
    <property type="project" value="InterPro"/>
</dbReference>
<dbReference type="InterPro" id="IPR018114">
    <property type="entry name" value="TRYPSIN_HIS"/>
</dbReference>
<evidence type="ECO:0000256" key="1">
    <source>
        <dbReference type="ARBA" id="ARBA00022729"/>
    </source>
</evidence>
<evidence type="ECO:0000313" key="5">
    <source>
        <dbReference type="Proteomes" id="UP000198767"/>
    </source>
</evidence>
<reference evidence="4 5" key="1">
    <citation type="submission" date="2016-10" db="EMBL/GenBank/DDBJ databases">
        <authorList>
            <person name="de Groot N.N."/>
        </authorList>
    </citation>
    <scope>NUCLEOTIDE SEQUENCE [LARGE SCALE GENOMIC DNA]</scope>
    <source>
        <strain evidence="4 5">U95</strain>
    </source>
</reference>
<dbReference type="Pfam" id="PF00089">
    <property type="entry name" value="Trypsin"/>
    <property type="match status" value="1"/>
</dbReference>
<dbReference type="PANTHER" id="PTHR15462">
    <property type="entry name" value="SERINE PROTEASE"/>
    <property type="match status" value="1"/>
</dbReference>
<protein>
    <submittedName>
        <fullName evidence="4">V8-like Glu-specific endopeptidase</fullName>
    </submittedName>
</protein>
<dbReference type="InterPro" id="IPR009003">
    <property type="entry name" value="Peptidase_S1_PA"/>
</dbReference>
<name>A0A1G5PNM8_9RHOB</name>
<dbReference type="InterPro" id="IPR001254">
    <property type="entry name" value="Trypsin_dom"/>
</dbReference>
<proteinExistence type="predicted"/>
<dbReference type="Proteomes" id="UP000198767">
    <property type="component" value="Unassembled WGS sequence"/>
</dbReference>
<dbReference type="PROSITE" id="PS00134">
    <property type="entry name" value="TRYPSIN_HIS"/>
    <property type="match status" value="1"/>
</dbReference>
<keyword evidence="1 2" id="KW-0732">Signal</keyword>
<dbReference type="RefSeq" id="WP_090215393.1">
    <property type="nucleotide sequence ID" value="NZ_CANLDO010000029.1"/>
</dbReference>
<gene>
    <name evidence="4" type="ORF">SAMN04488118_101417</name>
</gene>
<sequence>MRQLLAAVAACLMLGSAGNVTAQDRVGTQSKVTGWEAVGRLNIAGRNMCTGALIAPNLVLTAAHCLYDPSNGRAVDPTTIRFEAGLDGRYAKAARGVAKAVLHPQYRYRPPGKAQIGHDLAVLRLDRPISSEFIQPFATSSQANRGDAVGVMSYNYVERNRPNWEQPCHVIARKAQTLVMNCTVDFGASGAPVFEVRPGRAPRLISVISAKAAMGNQRVSIGTALDKNLWELVRRAG</sequence>
<organism evidence="4 5">
    <name type="scientific">Epibacterium ulvae</name>
    <dbReference type="NCBI Taxonomy" id="1156985"/>
    <lineage>
        <taxon>Bacteria</taxon>
        <taxon>Pseudomonadati</taxon>
        <taxon>Pseudomonadota</taxon>
        <taxon>Alphaproteobacteria</taxon>
        <taxon>Rhodobacterales</taxon>
        <taxon>Roseobacteraceae</taxon>
        <taxon>Epibacterium</taxon>
    </lineage>
</organism>
<feature type="domain" description="Peptidase S1" evidence="3">
    <location>
        <begin position="13"/>
        <end position="230"/>
    </location>
</feature>
<dbReference type="STRING" id="1156985.SAMN04488118_101417"/>
<accession>A0A1G5PNM8</accession>